<evidence type="ECO:0000313" key="12">
    <source>
        <dbReference type="EMBL" id="GAP87076.2"/>
    </source>
</evidence>
<dbReference type="GO" id="GO:0004315">
    <property type="term" value="F:3-oxoacyl-[acyl-carrier-protein] synthase activity"/>
    <property type="evidence" value="ECO:0007669"/>
    <property type="project" value="UniProtKB-EC"/>
</dbReference>
<evidence type="ECO:0000256" key="6">
    <source>
        <dbReference type="PIRNR" id="PIRNR000454"/>
    </source>
</evidence>
<dbReference type="FunFam" id="3.90.25.70:FF:000001">
    <property type="entry name" value="Fatty acid synthase subunit alpha"/>
    <property type="match status" value="1"/>
</dbReference>
<dbReference type="InterPro" id="IPR040899">
    <property type="entry name" value="Fas_alpha_ACP"/>
</dbReference>
<dbReference type="GO" id="GO:0042759">
    <property type="term" value="P:long-chain fatty acid biosynthetic process"/>
    <property type="evidence" value="ECO:0007669"/>
    <property type="project" value="UniProtKB-UniRule"/>
</dbReference>
<dbReference type="InterPro" id="IPR041550">
    <property type="entry name" value="FASI_helical"/>
</dbReference>
<evidence type="ECO:0000256" key="1">
    <source>
        <dbReference type="ARBA" id="ARBA00007485"/>
    </source>
</evidence>
<accession>A0A1W2TG63</accession>
<feature type="modified residue" description="O-(pantetheine 4'-phosphoryl)serine" evidence="8">
    <location>
        <position position="184"/>
    </location>
</feature>
<dbReference type="InterPro" id="IPR047224">
    <property type="entry name" value="FAS_alpha_su_C"/>
</dbReference>
<dbReference type="Pfam" id="PF18325">
    <property type="entry name" value="Fas_alpha_ACP"/>
    <property type="match status" value="1"/>
</dbReference>
<proteinExistence type="inferred from homology"/>
<dbReference type="InterPro" id="IPR016039">
    <property type="entry name" value="Thiolase-like"/>
</dbReference>
<gene>
    <name evidence="12" type="ORF">SAMD00023353_2500600</name>
</gene>
<protein>
    <recommendedName>
        <fullName evidence="2">beta-ketoacyl-[acyl-carrier-protein] synthase I</fullName>
        <ecNumber evidence="2">2.3.1.41</ecNumber>
    </recommendedName>
</protein>
<evidence type="ECO:0000256" key="4">
    <source>
        <dbReference type="ARBA" id="ARBA00022553"/>
    </source>
</evidence>
<dbReference type="InterPro" id="IPR036291">
    <property type="entry name" value="NAD(P)-bd_dom_sf"/>
</dbReference>
<feature type="domain" description="Carrier" evidence="10">
    <location>
        <begin position="146"/>
        <end position="225"/>
    </location>
</feature>
<dbReference type="GO" id="GO:0008897">
    <property type="term" value="F:holo-[acyl-carrier-protein] synthase activity"/>
    <property type="evidence" value="ECO:0007669"/>
    <property type="project" value="InterPro"/>
</dbReference>
<dbReference type="GO" id="GO:0004316">
    <property type="term" value="F:3-oxoacyl-[acyl-carrier-protein] reductase (NADPH) activity"/>
    <property type="evidence" value="ECO:0007669"/>
    <property type="project" value="InterPro"/>
</dbReference>
<dbReference type="PANTHER" id="PTHR10982">
    <property type="entry name" value="MALONYL COA-ACYL CARRIER PROTEIN TRANSACYLASE"/>
    <property type="match status" value="1"/>
</dbReference>
<dbReference type="Gene3D" id="3.40.50.720">
    <property type="entry name" value="NAD(P)-binding Rossmann-like Domain"/>
    <property type="match status" value="1"/>
</dbReference>
<dbReference type="InterPro" id="IPR050830">
    <property type="entry name" value="Fungal_FAS"/>
</dbReference>
<dbReference type="PROSITE" id="PS52004">
    <property type="entry name" value="KS3_2"/>
    <property type="match status" value="1"/>
</dbReference>
<feature type="domain" description="Ketosynthase family 3 (KS3)" evidence="11">
    <location>
        <begin position="1001"/>
        <end position="1554"/>
    </location>
</feature>
<dbReference type="OMA" id="KWLTGHS"/>
<evidence type="ECO:0000259" key="10">
    <source>
        <dbReference type="PROSITE" id="PS50075"/>
    </source>
</evidence>
<evidence type="ECO:0000256" key="8">
    <source>
        <dbReference type="PIRSR" id="PIRSR000454-4"/>
    </source>
</evidence>
<dbReference type="EC" id="2.3.1.41" evidence="2"/>
<evidence type="ECO:0000256" key="3">
    <source>
        <dbReference type="ARBA" id="ARBA00022450"/>
    </source>
</evidence>
<evidence type="ECO:0000313" key="13">
    <source>
        <dbReference type="Proteomes" id="UP000054516"/>
    </source>
</evidence>
<feature type="compositionally biased region" description="Pro residues" evidence="9">
    <location>
        <begin position="1315"/>
        <end position="1324"/>
    </location>
</feature>
<dbReference type="Pfam" id="PF02801">
    <property type="entry name" value="Ketoacyl-synt_C"/>
    <property type="match status" value="1"/>
</dbReference>
<comment type="similarity">
    <text evidence="1 6">Belongs to the thiolase-like superfamily. Fungal fatty acid synthetase subunit alpha family.</text>
</comment>
<sequence>MRPEVEQELTHTLLVELLAHQFTFPVRWIETQDAILGEIGAERIVEIGPSNILTNMMKRTWQDKFDEVDLSRGVTRRILGPQGDHAEMYYLHAKADIEEAPTPASPSDNVQKAAIAEPQPPPGQVAEPRSFANPSGPNLSVDKILDIETPVASIVMAIVGTKLKKKTGEISLGNTISSLVGGRSTLTNEIIGDLHKEFGDKLPDKAEELSLGDLCETLSLHHNGKLGKQLESILSRLVSSKFPPDYAGSTIRRILTDQWGLGPMRQDAVLLLALGQQPESRLSSPEALKYLSTLATQYFQQQGLQLPSGGSSNSQGAATAVDAKMLQAMNEKNSALAKEIMGVLQHHLRGPEGEVSQITPESAGADSARLLDIWVSEHGEDYADGIMPKFDVKKQRLFDSYWNWNAQDICTMFELCRRPRTENDVLLIREMSDAIVNRACDRSVAQIRYLISKECQGENERLARCNLMQSLLETCRDSLDRDPVFIQRTVDMAPLTTVDNKGRIQYQEIPRTISTPKVTKSSRIPISTYNNRGVPVYSHEHTVAYQFDLETMRDSGLSLRGRNVLINGAGKRSIGIHILRCLLEAGARVTLTTSSYSPETTQAYQAIYARYGSRDSVLRVLPYNQGSNRDVSDLIQYLDSDPEWDLDFIIPFAAISENGRSVEDLDSKSEIAHRLMLTNLVRLLGGIAKSKRSKGITTRPATVLLPLSPNHGLMGNDGLYSESKRSLEVLMTKWYSESWREYLSFFGVIIGWTRGTGLMTENDIVSQAVEALGVRTFAADEMAANIMCLMAGSLNDECQAGPLLVDIGGGLGKVDDFKDKLSSIRRDMNEYAEIRKALEDEKLLDEASVNGKTRAPVIVEDPVPIKANIRLPLPRLPDYETEIAPLASLQGMVDLSRVVVVTGFAELGPYGSSRTRWEIEANGALSLEGCVETAWMMGLIKHHSGTNKDGTRSSGWVDSKTMQPVADHEIASQYMPAILEHTGIRVIEPEICDGGYDPENKQSLQEIQLQRDLPSFEASAEIASQLKRQHGDKTHITTDVNTGACHVQLKTGATIMVPRSAHFDRTVAGQIPTGWSPKRYGISDDIIEQVDPVTLFSLVCTVEALLCSGIVDPYELYEHIHISEVGNCIGSSMGGLSSLRKMHRERFVDKSVKGDILQETFINTTGAWINMLLTSSSGPIRTPVGACATSLESLDTGYDLIVAKKAKVCIVGGVEDFVEDVSFEFGSMKATCNTDAEFAAGRSPREMSRPTASTRSGFVESQGCGIQVITSAELALQMGLPIFGVVAHTSMAADKASRSVPAPGKGVLTNAREAPPTPGQPPPALLDLQHRRKLLGLRKRQIADWCAGSIAALDDELLLLTDLTDEEKREHRRESAADIREEAARQVAEATFGLGNQFWRDGRAAARISPIRGSLATWGLGVDDLGAASLHGTSTAQNDLNETLVLEAQLRHLGRRAGNLLPCVCQKWLTGHAKGAAGAWMLNGCLQMLDSGVVPGNRNADNVDAKLREREHLQFPGVSLHTAGAGAGGGGGIKACSVTSFGFGQKGAQAILVHPRYLYATTEEASFRDYAERRDKRWRRACRVFGESMVEENMVARCIKSETPYAPGDEMSVLLDPSARF</sequence>
<evidence type="ECO:0000256" key="5">
    <source>
        <dbReference type="ARBA" id="ARBA00022679"/>
    </source>
</evidence>
<dbReference type="PROSITE" id="PS00606">
    <property type="entry name" value="KS3_1"/>
    <property type="match status" value="1"/>
</dbReference>
<dbReference type="CDD" id="cd00828">
    <property type="entry name" value="elong_cond_enzymes"/>
    <property type="match status" value="1"/>
</dbReference>
<dbReference type="InterPro" id="IPR014030">
    <property type="entry name" value="Ketoacyl_synth_N"/>
</dbReference>
<dbReference type="GO" id="GO:0044550">
    <property type="term" value="P:secondary metabolite biosynthetic process"/>
    <property type="evidence" value="ECO:0007669"/>
    <property type="project" value="UniProtKB-ARBA"/>
</dbReference>
<evidence type="ECO:0000259" key="11">
    <source>
        <dbReference type="PROSITE" id="PS52004"/>
    </source>
</evidence>
<dbReference type="Gene3D" id="3.90.25.70">
    <property type="match status" value="1"/>
</dbReference>
<feature type="active site" description="For beta-ketoacyl synthase activity" evidence="7">
    <location>
        <position position="1187"/>
    </location>
</feature>
<dbReference type="SUPFAM" id="SSF51735">
    <property type="entry name" value="NAD(P)-binding Rossmann-fold domains"/>
    <property type="match status" value="1"/>
</dbReference>
<organism evidence="12">
    <name type="scientific">Rosellinia necatrix</name>
    <name type="common">White root-rot fungus</name>
    <dbReference type="NCBI Taxonomy" id="77044"/>
    <lineage>
        <taxon>Eukaryota</taxon>
        <taxon>Fungi</taxon>
        <taxon>Dikarya</taxon>
        <taxon>Ascomycota</taxon>
        <taxon>Pezizomycotina</taxon>
        <taxon>Sordariomycetes</taxon>
        <taxon>Xylariomycetidae</taxon>
        <taxon>Xylariales</taxon>
        <taxon>Xylariaceae</taxon>
        <taxon>Rosellinia</taxon>
    </lineage>
</organism>
<dbReference type="Pfam" id="PF00109">
    <property type="entry name" value="ketoacyl-synt"/>
    <property type="match status" value="1"/>
</dbReference>
<dbReference type="OrthoDB" id="4251012at2759"/>
<evidence type="ECO:0000256" key="9">
    <source>
        <dbReference type="SAM" id="MobiDB-lite"/>
    </source>
</evidence>
<keyword evidence="4" id="KW-0597">Phosphoprotein</keyword>
<dbReference type="PIRSF" id="PIRSF000454">
    <property type="entry name" value="FAS_yeast_alpha"/>
    <property type="match status" value="1"/>
</dbReference>
<evidence type="ECO:0000256" key="2">
    <source>
        <dbReference type="ARBA" id="ARBA00013191"/>
    </source>
</evidence>
<reference evidence="12" key="1">
    <citation type="submission" date="2016-03" db="EMBL/GenBank/DDBJ databases">
        <title>Draft genome sequence of Rosellinia necatrix.</title>
        <authorList>
            <person name="Kanematsu S."/>
        </authorList>
    </citation>
    <scope>NUCLEOTIDE SEQUENCE [LARGE SCALE GENOMIC DNA]</scope>
    <source>
        <strain evidence="12">W97</strain>
    </source>
</reference>
<dbReference type="InterPro" id="IPR026025">
    <property type="entry name" value="FAS_alpha_yeast"/>
</dbReference>
<feature type="region of interest" description="Disordered" evidence="9">
    <location>
        <begin position="100"/>
        <end position="138"/>
    </location>
</feature>
<feature type="region of interest" description="Disordered" evidence="9">
    <location>
        <begin position="1296"/>
        <end position="1324"/>
    </location>
</feature>
<dbReference type="EMBL" id="DF977470">
    <property type="protein sequence ID" value="GAP87076.2"/>
    <property type="molecule type" value="Genomic_DNA"/>
</dbReference>
<dbReference type="CDD" id="cd08950">
    <property type="entry name" value="KR_fFAS_SDR_c_like"/>
    <property type="match status" value="1"/>
</dbReference>
<dbReference type="Proteomes" id="UP000054516">
    <property type="component" value="Unassembled WGS sequence"/>
</dbReference>
<dbReference type="InterPro" id="IPR018201">
    <property type="entry name" value="Ketoacyl_synth_AS"/>
</dbReference>
<name>A0A1W2TG63_ROSNE</name>
<dbReference type="GO" id="GO:0004312">
    <property type="term" value="F:fatty acid synthase activity"/>
    <property type="evidence" value="ECO:0007669"/>
    <property type="project" value="InterPro"/>
</dbReference>
<dbReference type="InterPro" id="IPR009081">
    <property type="entry name" value="PP-bd_ACP"/>
</dbReference>
<dbReference type="Gene3D" id="3.40.47.10">
    <property type="match status" value="2"/>
</dbReference>
<dbReference type="SUPFAM" id="SSF52151">
    <property type="entry name" value="FabD/lysophospholipase-like"/>
    <property type="match status" value="1"/>
</dbReference>
<keyword evidence="13" id="KW-1185">Reference proteome</keyword>
<evidence type="ECO:0000256" key="7">
    <source>
        <dbReference type="PIRSR" id="PIRSR000454-1"/>
    </source>
</evidence>
<dbReference type="PROSITE" id="PS50075">
    <property type="entry name" value="CARRIER"/>
    <property type="match status" value="1"/>
</dbReference>
<dbReference type="GO" id="GO:0005835">
    <property type="term" value="C:fatty acid synthase complex"/>
    <property type="evidence" value="ECO:0007669"/>
    <property type="project" value="InterPro"/>
</dbReference>
<dbReference type="Pfam" id="PF18314">
    <property type="entry name" value="FAS_I_H"/>
    <property type="match status" value="1"/>
</dbReference>
<dbReference type="STRING" id="77044.A0A1W2TG63"/>
<dbReference type="InterPro" id="IPR014031">
    <property type="entry name" value="Ketoacyl_synth_C"/>
</dbReference>
<dbReference type="InterPro" id="IPR020841">
    <property type="entry name" value="PKS_Beta-ketoAc_synthase_dom"/>
</dbReference>
<dbReference type="Gene3D" id="3.30.70.2490">
    <property type="match status" value="1"/>
</dbReference>
<keyword evidence="5 6" id="KW-0808">Transferase</keyword>
<dbReference type="InterPro" id="IPR016035">
    <property type="entry name" value="Acyl_Trfase/lysoPLipase"/>
</dbReference>
<dbReference type="PANTHER" id="PTHR10982:SF21">
    <property type="entry name" value="FATTY ACID SYNTHASE SUBUNIT BETA"/>
    <property type="match status" value="1"/>
</dbReference>
<keyword evidence="3 6" id="KW-0596">Phosphopantetheine</keyword>
<dbReference type="SUPFAM" id="SSF53901">
    <property type="entry name" value="Thiolase-like"/>
    <property type="match status" value="2"/>
</dbReference>